<evidence type="ECO:0000313" key="9">
    <source>
        <dbReference type="EnsemblPlants" id="PAC:32923788.CDS.1"/>
    </source>
</evidence>
<organism evidence="8">
    <name type="scientific">Physcomitrium patens</name>
    <name type="common">Spreading-leaved earth moss</name>
    <name type="synonym">Physcomitrella patens</name>
    <dbReference type="NCBI Taxonomy" id="3218"/>
    <lineage>
        <taxon>Eukaryota</taxon>
        <taxon>Viridiplantae</taxon>
        <taxon>Streptophyta</taxon>
        <taxon>Embryophyta</taxon>
        <taxon>Bryophyta</taxon>
        <taxon>Bryophytina</taxon>
        <taxon>Bryopsida</taxon>
        <taxon>Funariidae</taxon>
        <taxon>Funariales</taxon>
        <taxon>Funariaceae</taxon>
        <taxon>Physcomitrium</taxon>
    </lineage>
</organism>
<feature type="transmembrane region" description="Helical" evidence="7">
    <location>
        <begin position="24"/>
        <end position="44"/>
    </location>
</feature>
<keyword evidence="7" id="KW-0813">Transport</keyword>
<dbReference type="AlphaFoldDB" id="A9SWV9"/>
<keyword evidence="4 7" id="KW-0187">Copper transport</keyword>
<dbReference type="eggNOG" id="KOG3386">
    <property type="taxonomic scope" value="Eukaryota"/>
</dbReference>
<dbReference type="Gramene" id="Pp3c7_1360V3.1">
    <property type="protein sequence ID" value="PAC:32923788.CDS.1"/>
    <property type="gene ID" value="Pp3c7_1360"/>
</dbReference>
<evidence type="ECO:0000256" key="7">
    <source>
        <dbReference type="RuleBase" id="RU367022"/>
    </source>
</evidence>
<feature type="transmembrane region" description="Helical" evidence="7">
    <location>
        <begin position="83"/>
        <end position="100"/>
    </location>
</feature>
<evidence type="ECO:0000256" key="1">
    <source>
        <dbReference type="ARBA" id="ARBA00004141"/>
    </source>
</evidence>
<protein>
    <recommendedName>
        <fullName evidence="7">Copper transport protein</fullName>
    </recommendedName>
</protein>
<evidence type="ECO:0000256" key="6">
    <source>
        <dbReference type="ARBA" id="ARBA00023136"/>
    </source>
</evidence>
<evidence type="ECO:0000256" key="5">
    <source>
        <dbReference type="ARBA" id="ARBA00022989"/>
    </source>
</evidence>
<dbReference type="EnsemblPlants" id="Pp3c7_1360V3.2">
    <property type="protein sequence ID" value="PAC:32923789.CDS.1"/>
    <property type="gene ID" value="Pp3c7_1360"/>
</dbReference>
<dbReference type="PANTHER" id="PTHR12483:SF27">
    <property type="entry name" value="COPPER TRANSPORT PROTEIN CTR1"/>
    <property type="match status" value="1"/>
</dbReference>
<dbReference type="Pfam" id="PF04145">
    <property type="entry name" value="Ctr"/>
    <property type="match status" value="1"/>
</dbReference>
<dbReference type="PANTHER" id="PTHR12483">
    <property type="entry name" value="SOLUTE CARRIER FAMILY 31 COPPER TRANSPORTERS"/>
    <property type="match status" value="1"/>
</dbReference>
<reference evidence="8 10" key="1">
    <citation type="journal article" date="2008" name="Science">
        <title>The Physcomitrella genome reveals evolutionary insights into the conquest of land by plants.</title>
        <authorList>
            <person name="Rensing S."/>
            <person name="Lang D."/>
            <person name="Zimmer A."/>
            <person name="Terry A."/>
            <person name="Salamov A."/>
            <person name="Shapiro H."/>
            <person name="Nishiyama T."/>
            <person name="Perroud P.-F."/>
            <person name="Lindquist E."/>
            <person name="Kamisugi Y."/>
            <person name="Tanahashi T."/>
            <person name="Sakakibara K."/>
            <person name="Fujita T."/>
            <person name="Oishi K."/>
            <person name="Shin-I T."/>
            <person name="Kuroki Y."/>
            <person name="Toyoda A."/>
            <person name="Suzuki Y."/>
            <person name="Hashimoto A."/>
            <person name="Yamaguchi K."/>
            <person name="Sugano A."/>
            <person name="Kohara Y."/>
            <person name="Fujiyama A."/>
            <person name="Anterola A."/>
            <person name="Aoki S."/>
            <person name="Ashton N."/>
            <person name="Barbazuk W.B."/>
            <person name="Barker E."/>
            <person name="Bennetzen J."/>
            <person name="Bezanilla M."/>
            <person name="Blankenship R."/>
            <person name="Cho S.H."/>
            <person name="Dutcher S."/>
            <person name="Estelle M."/>
            <person name="Fawcett J.A."/>
            <person name="Gundlach H."/>
            <person name="Hanada K."/>
            <person name="Heyl A."/>
            <person name="Hicks K.A."/>
            <person name="Hugh J."/>
            <person name="Lohr M."/>
            <person name="Mayer K."/>
            <person name="Melkozernov A."/>
            <person name="Murata T."/>
            <person name="Nelson D."/>
            <person name="Pils B."/>
            <person name="Prigge M."/>
            <person name="Reiss B."/>
            <person name="Renner T."/>
            <person name="Rombauts S."/>
            <person name="Rushton P."/>
            <person name="Sanderfoot A."/>
            <person name="Schween G."/>
            <person name="Shiu S.-H."/>
            <person name="Stueber K."/>
            <person name="Theodoulou F.L."/>
            <person name="Tu H."/>
            <person name="Van de Peer Y."/>
            <person name="Verrier P.J."/>
            <person name="Waters E."/>
            <person name="Wood A."/>
            <person name="Yang L."/>
            <person name="Cove D."/>
            <person name="Cuming A."/>
            <person name="Hasebe M."/>
            <person name="Lucas S."/>
            <person name="Mishler D.B."/>
            <person name="Reski R."/>
            <person name="Grigoriev I."/>
            <person name="Quatrano R.S."/>
            <person name="Boore J.L."/>
        </authorList>
    </citation>
    <scope>NUCLEOTIDE SEQUENCE [LARGE SCALE GENOMIC DNA]</scope>
    <source>
        <strain evidence="9 10">cv. Gransden 2004</strain>
    </source>
</reference>
<dbReference type="GeneID" id="112284821"/>
<reference evidence="9" key="3">
    <citation type="submission" date="2020-12" db="UniProtKB">
        <authorList>
            <consortium name="EnsemblPlants"/>
        </authorList>
    </citation>
    <scope>IDENTIFICATION</scope>
</reference>
<evidence type="ECO:0000313" key="8">
    <source>
        <dbReference type="EMBL" id="PNR50557.1"/>
    </source>
</evidence>
<evidence type="ECO:0000313" key="10">
    <source>
        <dbReference type="Proteomes" id="UP000006727"/>
    </source>
</evidence>
<sequence>MMHMTFYWGKDVTILFDFWRVHTWLWYVVSLLVVFLFSMLHEWLASQRSALGAKAEKGRMEDGDDARIPLIGTSGRKCLFTKVLEAFLFGVNVGLGYMLMLAAMSFNWGVFLAIVAGLAFGHFFFRSNSPGGDSACGAM</sequence>
<dbReference type="OMA" id="VENSCAC"/>
<keyword evidence="7" id="KW-0406">Ion transport</keyword>
<name>A9SWV9_PHYPA</name>
<keyword evidence="5 7" id="KW-1133">Transmembrane helix</keyword>
<dbReference type="InterPro" id="IPR007274">
    <property type="entry name" value="Cop_transporter"/>
</dbReference>
<dbReference type="RefSeq" id="XP_024380864.1">
    <property type="nucleotide sequence ID" value="XM_024525096.2"/>
</dbReference>
<keyword evidence="3 7" id="KW-0812">Transmembrane</keyword>
<dbReference type="GO" id="GO:0051604">
    <property type="term" value="P:protein maturation"/>
    <property type="evidence" value="ECO:0007669"/>
    <property type="project" value="EnsemblPlants"/>
</dbReference>
<accession>A9SWV9</accession>
<keyword evidence="6 7" id="KW-0472">Membrane</keyword>
<dbReference type="SMR" id="A9SWV9"/>
<feature type="transmembrane region" description="Helical" evidence="7">
    <location>
        <begin position="106"/>
        <end position="125"/>
    </location>
</feature>
<dbReference type="EMBL" id="ABEU02000007">
    <property type="protein sequence ID" value="PNR50557.1"/>
    <property type="molecule type" value="Genomic_DNA"/>
</dbReference>
<dbReference type="Proteomes" id="UP000006727">
    <property type="component" value="Chromosome 7"/>
</dbReference>
<dbReference type="GO" id="GO:0005375">
    <property type="term" value="F:copper ion transmembrane transporter activity"/>
    <property type="evidence" value="ECO:0000318"/>
    <property type="project" value="GO_Central"/>
</dbReference>
<keyword evidence="7" id="KW-0186">Copper</keyword>
<dbReference type="GO" id="GO:0005770">
    <property type="term" value="C:late endosome"/>
    <property type="evidence" value="ECO:0007669"/>
    <property type="project" value="EnsemblPlants"/>
</dbReference>
<reference evidence="8 10" key="2">
    <citation type="journal article" date="2018" name="Plant J.">
        <title>The Physcomitrella patens chromosome-scale assembly reveals moss genome structure and evolution.</title>
        <authorList>
            <person name="Lang D."/>
            <person name="Ullrich K.K."/>
            <person name="Murat F."/>
            <person name="Fuchs J."/>
            <person name="Jenkins J."/>
            <person name="Haas F.B."/>
            <person name="Piednoel M."/>
            <person name="Gundlach H."/>
            <person name="Van Bel M."/>
            <person name="Meyberg R."/>
            <person name="Vives C."/>
            <person name="Morata J."/>
            <person name="Symeonidi A."/>
            <person name="Hiss M."/>
            <person name="Muchero W."/>
            <person name="Kamisugi Y."/>
            <person name="Saleh O."/>
            <person name="Blanc G."/>
            <person name="Decker E.L."/>
            <person name="van Gessel N."/>
            <person name="Grimwood J."/>
            <person name="Hayes R.D."/>
            <person name="Graham S.W."/>
            <person name="Gunter L.E."/>
            <person name="McDaniel S.F."/>
            <person name="Hoernstein S.N.W."/>
            <person name="Larsson A."/>
            <person name="Li F.W."/>
            <person name="Perroud P.F."/>
            <person name="Phillips J."/>
            <person name="Ranjan P."/>
            <person name="Rokshar D.S."/>
            <person name="Rothfels C.J."/>
            <person name="Schneider L."/>
            <person name="Shu S."/>
            <person name="Stevenson D.W."/>
            <person name="Thummler F."/>
            <person name="Tillich M."/>
            <person name="Villarreal Aguilar J.C."/>
            <person name="Widiez T."/>
            <person name="Wong G.K."/>
            <person name="Wymore A."/>
            <person name="Zhang Y."/>
            <person name="Zimmer A.D."/>
            <person name="Quatrano R.S."/>
            <person name="Mayer K.F.X."/>
            <person name="Goodstein D."/>
            <person name="Casacuberta J.M."/>
            <person name="Vandepoele K."/>
            <person name="Reski R."/>
            <person name="Cuming A.C."/>
            <person name="Tuskan G.A."/>
            <person name="Maumus F."/>
            <person name="Salse J."/>
            <person name="Schmutz J."/>
            <person name="Rensing S.A."/>
        </authorList>
    </citation>
    <scope>NUCLEOTIDE SEQUENCE [LARGE SCALE GENOMIC DNA]</scope>
    <source>
        <strain evidence="9 10">cv. Gransden 2004</strain>
    </source>
</reference>
<dbReference type="Gramene" id="Pp3c7_1360V3.2">
    <property type="protein sequence ID" value="PAC:32923789.CDS.1"/>
    <property type="gene ID" value="Pp3c7_1360"/>
</dbReference>
<dbReference type="GO" id="GO:0005886">
    <property type="term" value="C:plasma membrane"/>
    <property type="evidence" value="ECO:0000318"/>
    <property type="project" value="GO_Central"/>
</dbReference>
<comment type="subcellular location">
    <subcellularLocation>
        <location evidence="1 7">Membrane</location>
        <topology evidence="1 7">Multi-pass membrane protein</topology>
    </subcellularLocation>
</comment>
<evidence type="ECO:0000256" key="2">
    <source>
        <dbReference type="ARBA" id="ARBA00006921"/>
    </source>
</evidence>
<dbReference type="EnsemblPlants" id="Pp3c7_1360V3.1">
    <property type="protein sequence ID" value="PAC:32923788.CDS.1"/>
    <property type="gene ID" value="Pp3c7_1360"/>
</dbReference>
<evidence type="ECO:0000256" key="3">
    <source>
        <dbReference type="ARBA" id="ARBA00022692"/>
    </source>
</evidence>
<proteinExistence type="inferred from homology"/>
<evidence type="ECO:0000256" key="4">
    <source>
        <dbReference type="ARBA" id="ARBA00022796"/>
    </source>
</evidence>
<dbReference type="OrthoDB" id="73901at2759"/>
<keyword evidence="10" id="KW-1185">Reference proteome</keyword>
<dbReference type="HOGENOM" id="CLU_079690_1_1_1"/>
<gene>
    <name evidence="9" type="primary">LOC112284821</name>
    <name evidence="8" type="ORF">PHYPA_009743</name>
</gene>
<dbReference type="PaxDb" id="3218-PP1S130_87V6.1"/>
<comment type="similarity">
    <text evidence="2 7">Belongs to the copper transporter (Ctr) (TC 1.A.56) family. SLC31A subfamily.</text>
</comment>
<dbReference type="STRING" id="3218.A9SWV9"/>